<dbReference type="Gene3D" id="3.40.50.300">
    <property type="entry name" value="P-loop containing nucleotide triphosphate hydrolases"/>
    <property type="match status" value="1"/>
</dbReference>
<dbReference type="SMART" id="SM00382">
    <property type="entry name" value="AAA"/>
    <property type="match status" value="1"/>
</dbReference>
<feature type="binding site" evidence="6">
    <location>
        <position position="244"/>
    </location>
    <ligand>
        <name>K(+)</name>
        <dbReference type="ChEBI" id="CHEBI:29103"/>
    </ligand>
</feature>
<dbReference type="Pfam" id="PF10396">
    <property type="entry name" value="TrmE_N"/>
    <property type="match status" value="1"/>
</dbReference>
<dbReference type="Pfam" id="PF12631">
    <property type="entry name" value="MnmE_helical"/>
    <property type="match status" value="1"/>
</dbReference>
<keyword evidence="6" id="KW-0378">Hydrolase</keyword>
<dbReference type="PROSITE" id="PS51709">
    <property type="entry name" value="G_TRME"/>
    <property type="match status" value="1"/>
</dbReference>
<evidence type="ECO:0000259" key="8">
    <source>
        <dbReference type="PROSITE" id="PS51709"/>
    </source>
</evidence>
<comment type="cofactor">
    <cofactor evidence="6">
        <name>K(+)</name>
        <dbReference type="ChEBI" id="CHEBI:29103"/>
    </cofactor>
    <text evidence="6">Binds 1 potassium ion per subunit.</text>
</comment>
<keyword evidence="6" id="KW-0963">Cytoplasm</keyword>
<dbReference type="InterPro" id="IPR025867">
    <property type="entry name" value="MnmE_helical"/>
</dbReference>
<dbReference type="CDD" id="cd04164">
    <property type="entry name" value="trmE"/>
    <property type="match status" value="1"/>
</dbReference>
<dbReference type="InterPro" id="IPR006073">
    <property type="entry name" value="GTP-bd"/>
</dbReference>
<dbReference type="SUPFAM" id="SSF52540">
    <property type="entry name" value="P-loop containing nucleoside triphosphate hydrolases"/>
    <property type="match status" value="1"/>
</dbReference>
<feature type="binding site" evidence="6">
    <location>
        <position position="117"/>
    </location>
    <ligand>
        <name>(6S)-5-formyl-5,6,7,8-tetrahydrofolate</name>
        <dbReference type="ChEBI" id="CHEBI:57457"/>
    </ligand>
</feature>
<dbReference type="InterPro" id="IPR004520">
    <property type="entry name" value="GTPase_MnmE"/>
</dbReference>
<keyword evidence="3 6" id="KW-0547">Nucleotide-binding</keyword>
<sequence length="432" mass="46771">MDTIFAQATVPGKSGVAIVRVSGPSALHGCARLIGSLPEPNRAALRTVRRADGSVLDVGLIVTFQNPASFTGEDSVEFQVHGSIAVVGALLSELQALPDFRMADAGEFTRRALMNNRLDLVQVEGLADLIDAETEAQRQQAQRVFSGELSDLVQSWRDQLIAMSGLLEASLDFSDEDIPEDVWSDVMKGVASLKSDLEMQIFRFSSAERVRDGFEVAIIGPPNVGKSTLLNAIAKRPVALTSEIAGTTRDVIELRTDIRGLPVTFLDTAGLRDSQDDLERAGIALARDRSKKADLRIYLTDEPARAQPFDTRDIVLHAKADLSTHELDPSFPVIKVSGLTGKGIAELLSTIADRLVEVVPIESVFTRKRHLVALKDAVIALIGFDDLAGNPLQYEFGAEKLRTVIAILDGITGRIDVEDVLGDIFTSFCIGK</sequence>
<dbReference type="HAMAP" id="MF_00379">
    <property type="entry name" value="GTPase_MnmE"/>
    <property type="match status" value="1"/>
</dbReference>
<keyword evidence="4 6" id="KW-0630">Potassium</keyword>
<dbReference type="Gene3D" id="1.20.120.430">
    <property type="entry name" value="tRNA modification GTPase MnmE domain 2"/>
    <property type="match status" value="1"/>
</dbReference>
<dbReference type="GO" id="GO:0005737">
    <property type="term" value="C:cytoplasm"/>
    <property type="evidence" value="ECO:0007669"/>
    <property type="project" value="UniProtKB-SubCell"/>
</dbReference>
<evidence type="ECO:0000256" key="3">
    <source>
        <dbReference type="ARBA" id="ARBA00022741"/>
    </source>
</evidence>
<comment type="caution">
    <text evidence="9">The sequence shown here is derived from an EMBL/GenBank/DDBJ whole genome shotgun (WGS) entry which is preliminary data.</text>
</comment>
<evidence type="ECO:0000256" key="6">
    <source>
        <dbReference type="HAMAP-Rule" id="MF_00379"/>
    </source>
</evidence>
<evidence type="ECO:0000256" key="5">
    <source>
        <dbReference type="ARBA" id="ARBA00023134"/>
    </source>
</evidence>
<dbReference type="GO" id="GO:0002098">
    <property type="term" value="P:tRNA wobble uridine modification"/>
    <property type="evidence" value="ECO:0007669"/>
    <property type="project" value="TreeGrafter"/>
</dbReference>
<evidence type="ECO:0000256" key="1">
    <source>
        <dbReference type="ARBA" id="ARBA00011043"/>
    </source>
</evidence>
<keyword evidence="10" id="KW-1185">Reference proteome</keyword>
<dbReference type="Proteomes" id="UP000248916">
    <property type="component" value="Unassembled WGS sequence"/>
</dbReference>
<dbReference type="InterPro" id="IPR003593">
    <property type="entry name" value="AAA+_ATPase"/>
</dbReference>
<comment type="subcellular location">
    <subcellularLocation>
        <location evidence="6">Cytoplasm</location>
    </subcellularLocation>
</comment>
<feature type="binding site" evidence="6">
    <location>
        <position position="432"/>
    </location>
    <ligand>
        <name>(6S)-5-formyl-5,6,7,8-tetrahydrofolate</name>
        <dbReference type="ChEBI" id="CHEBI:57457"/>
    </ligand>
</feature>
<reference evidence="9 10" key="1">
    <citation type="submission" date="2018-06" db="EMBL/GenBank/DDBJ databases">
        <title>Genomic Encyclopedia of Archaeal and Bacterial Type Strains, Phase II (KMG-II): from individual species to whole genera.</title>
        <authorList>
            <person name="Goeker M."/>
        </authorList>
    </citation>
    <scope>NUCLEOTIDE SEQUENCE [LARGE SCALE GENOMIC DNA]</scope>
    <source>
        <strain evidence="9 10">DSM 22009</strain>
    </source>
</reference>
<dbReference type="NCBIfam" id="TIGR00450">
    <property type="entry name" value="mnmE_trmE_thdF"/>
    <property type="match status" value="1"/>
</dbReference>
<dbReference type="GO" id="GO:0046872">
    <property type="term" value="F:metal ion binding"/>
    <property type="evidence" value="ECO:0007669"/>
    <property type="project" value="UniProtKB-KW"/>
</dbReference>
<gene>
    <name evidence="6" type="primary">mnmE</name>
    <name evidence="6" type="synonym">trmE</name>
    <name evidence="9" type="ORF">LX81_00665</name>
</gene>
<keyword evidence="5 6" id="KW-0342">GTP-binding</keyword>
<comment type="caution">
    <text evidence="6">Lacks conserved residue(s) required for the propagation of feature annotation.</text>
</comment>
<dbReference type="SUPFAM" id="SSF116878">
    <property type="entry name" value="TrmE connector domain"/>
    <property type="match status" value="1"/>
</dbReference>
<evidence type="ECO:0000256" key="4">
    <source>
        <dbReference type="ARBA" id="ARBA00022958"/>
    </source>
</evidence>
<dbReference type="InterPro" id="IPR018948">
    <property type="entry name" value="GTP-bd_TrmE_N"/>
</dbReference>
<feature type="binding site" evidence="6">
    <location>
        <begin position="267"/>
        <end position="270"/>
    </location>
    <ligand>
        <name>GTP</name>
        <dbReference type="ChEBI" id="CHEBI:37565"/>
    </ligand>
</feature>
<dbReference type="NCBIfam" id="TIGR00231">
    <property type="entry name" value="small_GTP"/>
    <property type="match status" value="1"/>
</dbReference>
<dbReference type="Gene3D" id="3.30.1360.120">
    <property type="entry name" value="Probable tRNA modification gtpase trme, domain 1"/>
    <property type="match status" value="1"/>
</dbReference>
<dbReference type="InterPro" id="IPR027266">
    <property type="entry name" value="TrmE/GcvT-like"/>
</dbReference>
<comment type="subunit">
    <text evidence="6">Homodimer. Heterotetramer of two MnmE and two MnmG subunits.</text>
</comment>
<comment type="similarity">
    <text evidence="1 6 7">Belongs to the TRAFAC class TrmE-Era-EngA-EngB-Septin-like GTPase superfamily. TrmE GTPase family.</text>
</comment>
<dbReference type="CDD" id="cd14858">
    <property type="entry name" value="TrmE_N"/>
    <property type="match status" value="1"/>
</dbReference>
<proteinExistence type="inferred from homology"/>
<dbReference type="GO" id="GO:0003924">
    <property type="term" value="F:GTPase activity"/>
    <property type="evidence" value="ECO:0007669"/>
    <property type="project" value="UniProtKB-UniRule"/>
</dbReference>
<dbReference type="GO" id="GO:0005525">
    <property type="term" value="F:GTP binding"/>
    <property type="evidence" value="ECO:0007669"/>
    <property type="project" value="UniProtKB-UniRule"/>
</dbReference>
<keyword evidence="2 6" id="KW-0819">tRNA processing</keyword>
<dbReference type="InterPro" id="IPR027368">
    <property type="entry name" value="MnmE_dom2"/>
</dbReference>
<feature type="binding site" evidence="6">
    <location>
        <position position="247"/>
    </location>
    <ligand>
        <name>K(+)</name>
        <dbReference type="ChEBI" id="CHEBI:29103"/>
    </ligand>
</feature>
<feature type="binding site" evidence="6">
    <location>
        <begin position="223"/>
        <end position="228"/>
    </location>
    <ligand>
        <name>GTP</name>
        <dbReference type="ChEBI" id="CHEBI:37565"/>
    </ligand>
</feature>
<name>A0A2W7NEW0_9RHOB</name>
<evidence type="ECO:0000256" key="7">
    <source>
        <dbReference type="RuleBase" id="RU003313"/>
    </source>
</evidence>
<accession>A0A2W7NEW0</accession>
<dbReference type="GO" id="GO:0030488">
    <property type="term" value="P:tRNA methylation"/>
    <property type="evidence" value="ECO:0007669"/>
    <property type="project" value="TreeGrafter"/>
</dbReference>
<feature type="binding site" evidence="6">
    <location>
        <position position="223"/>
    </location>
    <ligand>
        <name>K(+)</name>
        <dbReference type="ChEBI" id="CHEBI:29103"/>
    </ligand>
</feature>
<keyword evidence="6" id="KW-0479">Metal-binding</keyword>
<dbReference type="AlphaFoldDB" id="A0A2W7NEW0"/>
<feature type="domain" description="TrmE-type G" evidence="8">
    <location>
        <begin position="213"/>
        <end position="356"/>
    </location>
</feature>
<feature type="binding site" evidence="6">
    <location>
        <begin position="242"/>
        <end position="248"/>
    </location>
    <ligand>
        <name>GTP</name>
        <dbReference type="ChEBI" id="CHEBI:37565"/>
    </ligand>
</feature>
<dbReference type="EMBL" id="QKZL01000002">
    <property type="protein sequence ID" value="PZX18971.1"/>
    <property type="molecule type" value="Genomic_DNA"/>
</dbReference>
<keyword evidence="6" id="KW-0460">Magnesium</keyword>
<feature type="binding site" evidence="6">
    <location>
        <position position="227"/>
    </location>
    <ligand>
        <name>Mg(2+)</name>
        <dbReference type="ChEBI" id="CHEBI:18420"/>
    </ligand>
</feature>
<dbReference type="EC" id="3.6.-.-" evidence="6"/>
<evidence type="ECO:0000313" key="9">
    <source>
        <dbReference type="EMBL" id="PZX18971.1"/>
    </source>
</evidence>
<dbReference type="RefSeq" id="WP_111535855.1">
    <property type="nucleotide sequence ID" value="NZ_QKZL01000002.1"/>
</dbReference>
<dbReference type="PANTHER" id="PTHR42714:SF2">
    <property type="entry name" value="TRNA MODIFICATION GTPASE GTPBP3, MITOCHONDRIAL"/>
    <property type="match status" value="1"/>
</dbReference>
<dbReference type="PANTHER" id="PTHR42714">
    <property type="entry name" value="TRNA MODIFICATION GTPASE GTPBP3"/>
    <property type="match status" value="1"/>
</dbReference>
<evidence type="ECO:0000313" key="10">
    <source>
        <dbReference type="Proteomes" id="UP000248916"/>
    </source>
</evidence>
<dbReference type="Pfam" id="PF01926">
    <property type="entry name" value="MMR_HSR1"/>
    <property type="match status" value="1"/>
</dbReference>
<feature type="binding site" evidence="6">
    <location>
        <position position="20"/>
    </location>
    <ligand>
        <name>(6S)-5-formyl-5,6,7,8-tetrahydrofolate</name>
        <dbReference type="ChEBI" id="CHEBI:57457"/>
    </ligand>
</feature>
<comment type="function">
    <text evidence="6">Exhibits a very high intrinsic GTPase hydrolysis rate. Involved in the addition of a carboxymethylaminomethyl (cmnm) group at the wobble position (U34) of certain tRNAs, forming tRNA-cmnm(5)s(2)U34.</text>
</comment>
<dbReference type="NCBIfam" id="NF003661">
    <property type="entry name" value="PRK05291.1-3"/>
    <property type="match status" value="1"/>
</dbReference>
<dbReference type="InterPro" id="IPR027417">
    <property type="entry name" value="P-loop_NTPase"/>
</dbReference>
<protein>
    <recommendedName>
        <fullName evidence="6">tRNA modification GTPase MnmE</fullName>
        <ecNumber evidence="6">3.6.-.-</ecNumber>
    </recommendedName>
</protein>
<feature type="binding site" evidence="6">
    <location>
        <position position="242"/>
    </location>
    <ligand>
        <name>K(+)</name>
        <dbReference type="ChEBI" id="CHEBI:29103"/>
    </ligand>
</feature>
<feature type="binding site" evidence="6">
    <location>
        <position position="77"/>
    </location>
    <ligand>
        <name>(6S)-5-formyl-5,6,7,8-tetrahydrofolate</name>
        <dbReference type="ChEBI" id="CHEBI:57457"/>
    </ligand>
</feature>
<dbReference type="InterPro" id="IPR005225">
    <property type="entry name" value="Small_GTP-bd"/>
</dbReference>
<organism evidence="9 10">
    <name type="scientific">Palleronia aestuarii</name>
    <dbReference type="NCBI Taxonomy" id="568105"/>
    <lineage>
        <taxon>Bacteria</taxon>
        <taxon>Pseudomonadati</taxon>
        <taxon>Pseudomonadota</taxon>
        <taxon>Alphaproteobacteria</taxon>
        <taxon>Rhodobacterales</taxon>
        <taxon>Roseobacteraceae</taxon>
        <taxon>Palleronia</taxon>
    </lineage>
</organism>
<feature type="binding site" evidence="6">
    <location>
        <position position="248"/>
    </location>
    <ligand>
        <name>Mg(2+)</name>
        <dbReference type="ChEBI" id="CHEBI:18420"/>
    </ligand>
</feature>
<evidence type="ECO:0000256" key="2">
    <source>
        <dbReference type="ARBA" id="ARBA00022694"/>
    </source>
</evidence>
<dbReference type="OrthoDB" id="9805918at2"/>
<dbReference type="InterPro" id="IPR031168">
    <property type="entry name" value="G_TrmE"/>
</dbReference>